<dbReference type="OrthoDB" id="9757990at2"/>
<keyword evidence="9" id="KW-0812">Transmembrane</keyword>
<dbReference type="EMBL" id="CP001643">
    <property type="protein sequence ID" value="ACU86523.1"/>
    <property type="molecule type" value="Genomic_DNA"/>
</dbReference>
<dbReference type="SUPFAM" id="SSF55874">
    <property type="entry name" value="ATPase domain of HSP90 chaperone/DNA topoisomerase II/histidine kinase"/>
    <property type="match status" value="1"/>
</dbReference>
<sequence>MRGTRPADALPPSGAPPLTVRPMEEPVDAPAAWTARIGAIASPTGGTASKQLYFAAFMLGVTLLIAISRPELVVTGLYLSALGVLAVATVLALTIRWEQLRPGWAVVVPLLDMVAVAIVRDLMREYAVSLSLLALIPCLWLAARLRLRGVVVSVLATTALISVPTLVRAEHIDSLAIAYGALLPFTVLQVGLLVAGGLRLMDGQNRRLTSALREKQALLEGAAASEQLLHNIIDSVDVGLVVVDEDGHDVLMNRAQRRVHALATAADDADPDESRLLLRYPGTTTTIPPAHRPVRRAVMQETFDNFVVDIGPLGAESAVFSTSARQMLDRHGARSGAVVVFSDVTSYIETVRSQERFVASVSHELRTPLTSVIGYLELAQDDLALSKASAAYLQVAHRNAEQLLLIVEDLLADQVARSGTQELTLRPRRLSEIAQQAAESFALRAEEAGIALELDLQETPELPLDAQRLQQAVGNLLSNALKYTGRGGRVDLRTGVHGNHAELSVADTGIGMSAQEQRNLFTQYYRTRTARESAIAGHGIGLSLTRQIVLAHGGQISVRSQPGEGSTFTLRFSLDGADGDGAAVEDGPAIGERRAEP</sequence>
<evidence type="ECO:0000256" key="3">
    <source>
        <dbReference type="ARBA" id="ARBA00012438"/>
    </source>
</evidence>
<dbReference type="Gene3D" id="3.30.450.20">
    <property type="entry name" value="PAS domain"/>
    <property type="match status" value="1"/>
</dbReference>
<feature type="transmembrane region" description="Helical" evidence="9">
    <location>
        <begin position="52"/>
        <end position="70"/>
    </location>
</feature>
<dbReference type="KEGG" id="bfa:Bfae_27560"/>
<dbReference type="AlphaFoldDB" id="C7MH75"/>
<feature type="domain" description="Histidine kinase" evidence="10">
    <location>
        <begin position="360"/>
        <end position="576"/>
    </location>
</feature>
<dbReference type="FunFam" id="3.30.565.10:FF:000006">
    <property type="entry name" value="Sensor histidine kinase WalK"/>
    <property type="match status" value="1"/>
</dbReference>
<dbReference type="CDD" id="cd00082">
    <property type="entry name" value="HisKA"/>
    <property type="match status" value="1"/>
</dbReference>
<evidence type="ECO:0000256" key="1">
    <source>
        <dbReference type="ARBA" id="ARBA00000085"/>
    </source>
</evidence>
<feature type="region of interest" description="Disordered" evidence="8">
    <location>
        <begin position="1"/>
        <end position="23"/>
    </location>
</feature>
<keyword evidence="6 11" id="KW-0418">Kinase</keyword>
<dbReference type="PANTHER" id="PTHR43547:SF2">
    <property type="entry name" value="HYBRID SIGNAL TRANSDUCTION HISTIDINE KINASE C"/>
    <property type="match status" value="1"/>
</dbReference>
<dbReference type="Gene3D" id="1.10.287.130">
    <property type="match status" value="1"/>
</dbReference>
<dbReference type="HOGENOM" id="CLU_000445_89_2_11"/>
<keyword evidence="5" id="KW-0808">Transferase</keyword>
<dbReference type="EC" id="2.7.13.3" evidence="3"/>
<dbReference type="SMART" id="SM00388">
    <property type="entry name" value="HisKA"/>
    <property type="match status" value="1"/>
</dbReference>
<dbReference type="PANTHER" id="PTHR43547">
    <property type="entry name" value="TWO-COMPONENT HISTIDINE KINASE"/>
    <property type="match status" value="1"/>
</dbReference>
<dbReference type="InterPro" id="IPR004358">
    <property type="entry name" value="Sig_transdc_His_kin-like_C"/>
</dbReference>
<evidence type="ECO:0000256" key="9">
    <source>
        <dbReference type="SAM" id="Phobius"/>
    </source>
</evidence>
<evidence type="ECO:0000313" key="12">
    <source>
        <dbReference type="Proteomes" id="UP000001919"/>
    </source>
</evidence>
<dbReference type="STRING" id="446465.Bfae_27560"/>
<dbReference type="GO" id="GO:0005886">
    <property type="term" value="C:plasma membrane"/>
    <property type="evidence" value="ECO:0007669"/>
    <property type="project" value="UniProtKB-SubCell"/>
</dbReference>
<feature type="transmembrane region" description="Helical" evidence="9">
    <location>
        <begin position="76"/>
        <end position="95"/>
    </location>
</feature>
<evidence type="ECO:0000256" key="8">
    <source>
        <dbReference type="SAM" id="MobiDB-lite"/>
    </source>
</evidence>
<comment type="subcellular location">
    <subcellularLocation>
        <location evidence="2">Cell membrane</location>
    </subcellularLocation>
</comment>
<feature type="transmembrane region" description="Helical" evidence="9">
    <location>
        <begin position="175"/>
        <end position="198"/>
    </location>
</feature>
<dbReference type="eggNOG" id="COG5002">
    <property type="taxonomic scope" value="Bacteria"/>
</dbReference>
<organism evidence="11 12">
    <name type="scientific">Brachybacterium faecium (strain ATCC 43885 / DSM 4810 / JCM 11609 / LMG 19847 / NBRC 14762 / NCIMB 9860 / 6-10)</name>
    <dbReference type="NCBI Taxonomy" id="446465"/>
    <lineage>
        <taxon>Bacteria</taxon>
        <taxon>Bacillati</taxon>
        <taxon>Actinomycetota</taxon>
        <taxon>Actinomycetes</taxon>
        <taxon>Micrococcales</taxon>
        <taxon>Dermabacteraceae</taxon>
        <taxon>Brachybacterium</taxon>
    </lineage>
</organism>
<keyword evidence="7" id="KW-0902">Two-component regulatory system</keyword>
<keyword evidence="4" id="KW-0597">Phosphoprotein</keyword>
<comment type="catalytic activity">
    <reaction evidence="1">
        <text>ATP + protein L-histidine = ADP + protein N-phospho-L-histidine.</text>
        <dbReference type="EC" id="2.7.13.3"/>
    </reaction>
</comment>
<gene>
    <name evidence="11" type="ordered locus">Bfae_27560</name>
</gene>
<dbReference type="SUPFAM" id="SSF47384">
    <property type="entry name" value="Homodimeric domain of signal transducing histidine kinase"/>
    <property type="match status" value="1"/>
</dbReference>
<dbReference type="PROSITE" id="PS50109">
    <property type="entry name" value="HIS_KIN"/>
    <property type="match status" value="1"/>
</dbReference>
<evidence type="ECO:0000256" key="2">
    <source>
        <dbReference type="ARBA" id="ARBA00004236"/>
    </source>
</evidence>
<dbReference type="InterPro" id="IPR013656">
    <property type="entry name" value="PAS_4"/>
</dbReference>
<accession>C7MH75</accession>
<dbReference type="SUPFAM" id="SSF55785">
    <property type="entry name" value="PYP-like sensor domain (PAS domain)"/>
    <property type="match status" value="1"/>
</dbReference>
<evidence type="ECO:0000256" key="7">
    <source>
        <dbReference type="ARBA" id="ARBA00023012"/>
    </source>
</evidence>
<dbReference type="Pfam" id="PF02518">
    <property type="entry name" value="HATPase_c"/>
    <property type="match status" value="1"/>
</dbReference>
<dbReference type="Pfam" id="PF00512">
    <property type="entry name" value="HisKA"/>
    <property type="match status" value="1"/>
</dbReference>
<reference evidence="11 12" key="1">
    <citation type="journal article" date="2009" name="Stand. Genomic Sci.">
        <title>Complete genome sequence of Brachybacterium faecium type strain (Schefferle 6-10).</title>
        <authorList>
            <person name="Lapidus A."/>
            <person name="Pukall R."/>
            <person name="Labuttii K."/>
            <person name="Copeland A."/>
            <person name="Del Rio T.G."/>
            <person name="Nolan M."/>
            <person name="Chen F."/>
            <person name="Lucas S."/>
            <person name="Tice H."/>
            <person name="Cheng J.F."/>
            <person name="Bruce D."/>
            <person name="Goodwin L."/>
            <person name="Pitluck S."/>
            <person name="Rohde M."/>
            <person name="Goker M."/>
            <person name="Pati A."/>
            <person name="Ivanova N."/>
            <person name="Mavrommatis K."/>
            <person name="Chen A."/>
            <person name="Palaniappan K."/>
            <person name="D'haeseleer P."/>
            <person name="Chain P."/>
            <person name="Bristow J."/>
            <person name="Eisen J.A."/>
            <person name="Markowitz V."/>
            <person name="Hugenholtz P."/>
            <person name="Kyrpides N.C."/>
            <person name="Klenk H.P."/>
        </authorList>
    </citation>
    <scope>NUCLEOTIDE SEQUENCE [LARGE SCALE GENOMIC DNA]</scope>
    <source>
        <strain evidence="12">ATCC 43885 / DSM 4810 / JCM 11609 / LMG 19847 / NBRC 14762 / NCIMB 9860 / 6-10</strain>
    </source>
</reference>
<dbReference type="PATRIC" id="fig|446465.5.peg.2724"/>
<dbReference type="SMART" id="SM00387">
    <property type="entry name" value="HATPase_c"/>
    <property type="match status" value="1"/>
</dbReference>
<dbReference type="InterPro" id="IPR036890">
    <property type="entry name" value="HATPase_C_sf"/>
</dbReference>
<dbReference type="Gene3D" id="3.30.565.10">
    <property type="entry name" value="Histidine kinase-like ATPase, C-terminal domain"/>
    <property type="match status" value="1"/>
</dbReference>
<evidence type="ECO:0000256" key="4">
    <source>
        <dbReference type="ARBA" id="ARBA00022553"/>
    </source>
</evidence>
<dbReference type="GO" id="GO:0000155">
    <property type="term" value="F:phosphorelay sensor kinase activity"/>
    <property type="evidence" value="ECO:0007669"/>
    <property type="project" value="InterPro"/>
</dbReference>
<dbReference type="InterPro" id="IPR003594">
    <property type="entry name" value="HATPase_dom"/>
</dbReference>
<proteinExistence type="predicted"/>
<evidence type="ECO:0000256" key="6">
    <source>
        <dbReference type="ARBA" id="ARBA00022777"/>
    </source>
</evidence>
<dbReference type="PRINTS" id="PR00344">
    <property type="entry name" value="BCTRLSENSOR"/>
</dbReference>
<dbReference type="Pfam" id="PF08448">
    <property type="entry name" value="PAS_4"/>
    <property type="match status" value="1"/>
</dbReference>
<dbReference type="Proteomes" id="UP000001919">
    <property type="component" value="Chromosome"/>
</dbReference>
<protein>
    <recommendedName>
        <fullName evidence="3">histidine kinase</fullName>
        <ecNumber evidence="3">2.7.13.3</ecNumber>
    </recommendedName>
</protein>
<keyword evidence="12" id="KW-1185">Reference proteome</keyword>
<keyword evidence="9" id="KW-0472">Membrane</keyword>
<evidence type="ECO:0000259" key="10">
    <source>
        <dbReference type="PROSITE" id="PS50109"/>
    </source>
</evidence>
<keyword evidence="9" id="KW-1133">Transmembrane helix</keyword>
<dbReference type="InterPro" id="IPR035965">
    <property type="entry name" value="PAS-like_dom_sf"/>
</dbReference>
<dbReference type="InterPro" id="IPR036097">
    <property type="entry name" value="HisK_dim/P_sf"/>
</dbReference>
<evidence type="ECO:0000313" key="11">
    <source>
        <dbReference type="EMBL" id="ACU86523.1"/>
    </source>
</evidence>
<evidence type="ECO:0000256" key="5">
    <source>
        <dbReference type="ARBA" id="ARBA00022679"/>
    </source>
</evidence>
<feature type="transmembrane region" description="Helical" evidence="9">
    <location>
        <begin position="150"/>
        <end position="169"/>
    </location>
</feature>
<dbReference type="InterPro" id="IPR005467">
    <property type="entry name" value="His_kinase_dom"/>
</dbReference>
<name>C7MH75_BRAFD</name>
<dbReference type="InterPro" id="IPR003661">
    <property type="entry name" value="HisK_dim/P_dom"/>
</dbReference>
<feature type="transmembrane region" description="Helical" evidence="9">
    <location>
        <begin position="126"/>
        <end position="143"/>
    </location>
</feature>
<feature type="transmembrane region" description="Helical" evidence="9">
    <location>
        <begin position="102"/>
        <end position="120"/>
    </location>
</feature>